<dbReference type="RefSeq" id="YP_010677269.1">
    <property type="nucleotide sequence ID" value="NC_071019.1"/>
</dbReference>
<dbReference type="EMBL" id="MN937349">
    <property type="protein sequence ID" value="QIQ60804.1"/>
    <property type="molecule type" value="Genomic_DNA"/>
</dbReference>
<accession>A0A7D2LNR6</accession>
<protein>
    <submittedName>
        <fullName evidence="1">Uncharacterized protein</fullName>
    </submittedName>
</protein>
<name>A0A7D2LNR6_9CAUD</name>
<dbReference type="KEGG" id="vg:77953643"/>
<dbReference type="GeneID" id="77953643"/>
<evidence type="ECO:0000313" key="1">
    <source>
        <dbReference type="EMBL" id="QIQ60804.1"/>
    </source>
</evidence>
<keyword evidence="2" id="KW-1185">Reference proteome</keyword>
<dbReference type="Proteomes" id="UP000509570">
    <property type="component" value="Segment"/>
</dbReference>
<proteinExistence type="predicted"/>
<sequence length="393" mass="43415">MTNSKTTSTKSLTAPKAEALNMPTRYKYEGANNLFARGEAPYAPNEIASLELPEQLRKVMANSPVWNAPFVAPGAMVRVVMVKRAPGDRFVARVFPIGANLRDREYMCELMLADVAAGMDRRVACVRHLVKGLEIDTAYLGKLPPQQAYDEVYRDTQRQIALGSEASDRRSARGAIRFDFANIIQSLYLAMDGQFSANGADLMGALPSREAKRFLEEARATVGTPKAAAVRTVAPRERAKLLGKPVWSMLAEDELDARGRALAIATESGPMAGIKNGAVLRMPSDEAIAEVIENMRDVGAFGVKPTSQYHIENGYIRSVGSATHFVPLMQYIAKLAAIVNDPDGWEEFRDRWMEEAKLRDPDISYTKLAEVMLWPDIRVVNEVDMSITQEVMG</sequence>
<reference evidence="1 2" key="1">
    <citation type="submission" date="2020-01" db="EMBL/GenBank/DDBJ databases">
        <authorList>
            <person name="Zhang W."/>
            <person name="Zhang R."/>
            <person name="Hu Y."/>
            <person name="Liu Y."/>
            <person name="Lin W."/>
            <person name="Wang L."/>
            <person name="Li J."/>
            <person name="An X."/>
            <person name="Song L."/>
            <person name="Fan H."/>
            <person name="Shi T."/>
            <person name="Liu H."/>
            <person name="Tong Y."/>
        </authorList>
    </citation>
    <scope>NUCLEOTIDE SEQUENCE [LARGE SCALE GENOMIC DNA]</scope>
</reference>
<organism evidence="1 2">
    <name type="scientific">Stenotrophomonas phage vB_SmaS_BUCT548</name>
    <dbReference type="NCBI Taxonomy" id="2712941"/>
    <lineage>
        <taxon>Viruses</taxon>
        <taxon>Duplodnaviria</taxon>
        <taxon>Heunggongvirae</taxon>
        <taxon>Uroviricota</taxon>
        <taxon>Caudoviricetes</taxon>
        <taxon>Beaumontvirinae</taxon>
        <taxon>Bixiavirus</taxon>
        <taxon>Bixiavirus BUCT548</taxon>
    </lineage>
</organism>
<evidence type="ECO:0000313" key="2">
    <source>
        <dbReference type="Proteomes" id="UP000509570"/>
    </source>
</evidence>